<reference evidence="10 11" key="1">
    <citation type="journal article" date="2017" name="Curr. Microbiol.">
        <title>Mucilaginibacter ginsenosidivorans sp. nov., Isolated from Soil of Ginseng Field.</title>
        <authorList>
            <person name="Kim M.M."/>
            <person name="Siddiqi M.Z."/>
            <person name="Im W.T."/>
        </authorList>
    </citation>
    <scope>NUCLEOTIDE SEQUENCE [LARGE SCALE GENOMIC DNA]</scope>
    <source>
        <strain evidence="10 11">Gsoil 3017</strain>
    </source>
</reference>
<gene>
    <name evidence="10" type="ORF">FRZ54_04810</name>
</gene>
<dbReference type="InterPro" id="IPR036942">
    <property type="entry name" value="Beta-barrel_TonB_sf"/>
</dbReference>
<evidence type="ECO:0000256" key="4">
    <source>
        <dbReference type="ARBA" id="ARBA00022692"/>
    </source>
</evidence>
<feature type="domain" description="TonB-dependent receptor plug" evidence="9">
    <location>
        <begin position="226"/>
        <end position="332"/>
    </location>
</feature>
<sequence>MHYFLPLHHRKRFRQTCKGSLFFIWLLCCSVFCSSRAVAQAPTFTMALRNTSIEKVFEDIEQQSSYRVLYSKKIIARAKLVTVIVEKASLETVLSKCFYNQPFDYVVQEQSIIVTPKKNRTGALVPTADSIISIQGHVVDDKGSPLPGAGVRVKGTQLTTVTDANGAFSLSHVKSNALLVITFIGFVATEQPVSNSVDFIIELKQGEQKLSEVIVSTGYQTISAERATGSFVKVDSALLNRRVSTNFIDRLEGVTSGLVFNHNLSGLDPNASPISIRGRSTIFANTKPLIVVDNFPYEGDLDNINPNDIADISILKDAAAASIWGARAANGVIVVTTKKGKINQPLQVSLNSSMTIGEKPNLFYSPNFLDASDFIDLETYLFNKGYYNATLNSKSRRNVLTPVVDILAAERAGTISQSDANARINAFRGQDVRNDFNKYFYRRRFDQQESLTLSGGSTKATYLFSAGYDNDISNLVRNDYSRVTLNENTSYEPVRNLNLSIGIHYATNKLDNNNPGYAGITSNGSAIYPYAAFAGPNGNSLAVSKDHPYSYVSAQTNLLDWSYRPLDELNLANNVTHVNDIRINPSISYKFTNWLTADVRYQYDKQFTENDNIQSQDGYYVRNLVNLYSQVNAGTVTRPIPYGDIYDKGVNDYAASIFRGQLNFNKEFGSKNFVSAIAGLEYQQQITDLSQYRLYGYNSEAASSSPVAYGTVFPAYQNLAPAAAIPYKDSFDEMVNELRSYFVNASYTYNDKYTVSGSARFDQSNLFGVNTNQKGVPLWSAGLSWAINKEAFYQVQWLPELRLRATYGINGNIDRTLTAFNTGRYSVSEITNAPDVYVTNPPNPDLRWEKDRMLNIGIDFGLADRRITGSIEYFHRKGTDIVGYAIIDPTSGFSSYKGNVADMEGHGFDLKLNSRNLNGLLKWNTTFLFSKASDKVTRYNAGVTPVSTIVQSGDGTLDGTISSFFVPIAGHPVFSVYSYKWAGLDPQTGDPMGYLNGAVSKDYASITSSTNTNDLVYNGPANPTLSGSLRNDFSYKAFTLSINIAYEFGFYFRRPSVNYQNLFGLYIGNKDYLKRWQKTGDEQSTNVPSLVYPDNLTRDNFYTYSSVLVEKGDNIRLQDIRLSYDLKTLRIGSARLNNLQIFAYANNLGILWRANKYGLDPDFVNGYPDPKTWSLGLNLHF</sequence>
<comment type="subcellular location">
    <subcellularLocation>
        <location evidence="1 7">Cell outer membrane</location>
        <topology evidence="1 7">Multi-pass membrane protein</topology>
    </subcellularLocation>
</comment>
<dbReference type="SUPFAM" id="SSF49464">
    <property type="entry name" value="Carboxypeptidase regulatory domain-like"/>
    <property type="match status" value="1"/>
</dbReference>
<dbReference type="GO" id="GO:0009279">
    <property type="term" value="C:cell outer membrane"/>
    <property type="evidence" value="ECO:0007669"/>
    <property type="project" value="UniProtKB-SubCell"/>
</dbReference>
<dbReference type="InterPro" id="IPR039426">
    <property type="entry name" value="TonB-dep_rcpt-like"/>
</dbReference>
<evidence type="ECO:0000313" key="11">
    <source>
        <dbReference type="Proteomes" id="UP000321479"/>
    </source>
</evidence>
<accession>A0A5B8USN0</accession>
<dbReference type="OrthoDB" id="9768177at2"/>
<organism evidence="10 11">
    <name type="scientific">Mucilaginibacter ginsenosidivorans</name>
    <dbReference type="NCBI Taxonomy" id="398053"/>
    <lineage>
        <taxon>Bacteria</taxon>
        <taxon>Pseudomonadati</taxon>
        <taxon>Bacteroidota</taxon>
        <taxon>Sphingobacteriia</taxon>
        <taxon>Sphingobacteriales</taxon>
        <taxon>Sphingobacteriaceae</taxon>
        <taxon>Mucilaginibacter</taxon>
    </lineage>
</organism>
<dbReference type="InterPro" id="IPR008969">
    <property type="entry name" value="CarboxyPept-like_regulatory"/>
</dbReference>
<evidence type="ECO:0000259" key="9">
    <source>
        <dbReference type="Pfam" id="PF07715"/>
    </source>
</evidence>
<dbReference type="NCBIfam" id="TIGR04056">
    <property type="entry name" value="OMP_RagA_SusC"/>
    <property type="match status" value="1"/>
</dbReference>
<feature type="chain" id="PRO_5022932005" evidence="8">
    <location>
        <begin position="40"/>
        <end position="1181"/>
    </location>
</feature>
<dbReference type="AlphaFoldDB" id="A0A5B8USN0"/>
<dbReference type="InterPro" id="IPR012910">
    <property type="entry name" value="Plug_dom"/>
</dbReference>
<dbReference type="PROSITE" id="PS52016">
    <property type="entry name" value="TONB_DEPENDENT_REC_3"/>
    <property type="match status" value="1"/>
</dbReference>
<proteinExistence type="inferred from homology"/>
<dbReference type="KEGG" id="mgin:FRZ54_04810"/>
<evidence type="ECO:0000256" key="5">
    <source>
        <dbReference type="ARBA" id="ARBA00023136"/>
    </source>
</evidence>
<keyword evidence="4 7" id="KW-0812">Transmembrane</keyword>
<evidence type="ECO:0000256" key="3">
    <source>
        <dbReference type="ARBA" id="ARBA00022452"/>
    </source>
</evidence>
<dbReference type="SUPFAM" id="SSF56935">
    <property type="entry name" value="Porins"/>
    <property type="match status" value="1"/>
</dbReference>
<keyword evidence="6 7" id="KW-0998">Cell outer membrane</keyword>
<evidence type="ECO:0000256" key="6">
    <source>
        <dbReference type="ARBA" id="ARBA00023237"/>
    </source>
</evidence>
<protein>
    <submittedName>
        <fullName evidence="10">SusC/RagA family TonB-linked outer membrane protein</fullName>
    </submittedName>
</protein>
<feature type="signal peptide" evidence="8">
    <location>
        <begin position="1"/>
        <end position="39"/>
    </location>
</feature>
<evidence type="ECO:0000256" key="1">
    <source>
        <dbReference type="ARBA" id="ARBA00004571"/>
    </source>
</evidence>
<dbReference type="InterPro" id="IPR023996">
    <property type="entry name" value="TonB-dep_OMP_SusC/RagA"/>
</dbReference>
<dbReference type="InterPro" id="IPR023997">
    <property type="entry name" value="TonB-dep_OMP_SusC/RagA_CS"/>
</dbReference>
<dbReference type="Proteomes" id="UP000321479">
    <property type="component" value="Chromosome"/>
</dbReference>
<name>A0A5B8USN0_9SPHI</name>
<keyword evidence="2 7" id="KW-0813">Transport</keyword>
<keyword evidence="5 7" id="KW-0472">Membrane</keyword>
<dbReference type="InterPro" id="IPR037066">
    <property type="entry name" value="Plug_dom_sf"/>
</dbReference>
<keyword evidence="8" id="KW-0732">Signal</keyword>
<evidence type="ECO:0000313" key="10">
    <source>
        <dbReference type="EMBL" id="QEC61932.1"/>
    </source>
</evidence>
<keyword evidence="3 7" id="KW-1134">Transmembrane beta strand</keyword>
<dbReference type="NCBIfam" id="TIGR04057">
    <property type="entry name" value="SusC_RagA_signa"/>
    <property type="match status" value="1"/>
</dbReference>
<keyword evidence="11" id="KW-1185">Reference proteome</keyword>
<evidence type="ECO:0000256" key="7">
    <source>
        <dbReference type="PROSITE-ProRule" id="PRU01360"/>
    </source>
</evidence>
<dbReference type="Gene3D" id="2.170.130.10">
    <property type="entry name" value="TonB-dependent receptor, plug domain"/>
    <property type="match status" value="1"/>
</dbReference>
<dbReference type="Gene3D" id="2.60.40.1120">
    <property type="entry name" value="Carboxypeptidase-like, regulatory domain"/>
    <property type="match status" value="1"/>
</dbReference>
<comment type="similarity">
    <text evidence="7">Belongs to the TonB-dependent receptor family.</text>
</comment>
<evidence type="ECO:0000256" key="2">
    <source>
        <dbReference type="ARBA" id="ARBA00022448"/>
    </source>
</evidence>
<dbReference type="Pfam" id="PF13715">
    <property type="entry name" value="CarbopepD_reg_2"/>
    <property type="match status" value="1"/>
</dbReference>
<evidence type="ECO:0000256" key="8">
    <source>
        <dbReference type="SAM" id="SignalP"/>
    </source>
</evidence>
<dbReference type="Gene3D" id="2.40.170.20">
    <property type="entry name" value="TonB-dependent receptor, beta-barrel domain"/>
    <property type="match status" value="1"/>
</dbReference>
<dbReference type="EMBL" id="CP042436">
    <property type="protein sequence ID" value="QEC61932.1"/>
    <property type="molecule type" value="Genomic_DNA"/>
</dbReference>
<dbReference type="Pfam" id="PF07715">
    <property type="entry name" value="Plug"/>
    <property type="match status" value="1"/>
</dbReference>